<dbReference type="FunFam" id="3.30.1330.20:FF:000001">
    <property type="entry name" value="Tubulin alpha chain"/>
    <property type="match status" value="1"/>
</dbReference>
<comment type="subunit">
    <text evidence="14">Dimer of alpha and beta chains. A typical microtubule is a hollow water-filled tube with an outer diameter of 25 nm and an inner diameter of 15 nM. Alpha-beta heterodimers associate head-to-tail to form protofilaments running lengthwise along the microtubule wall with the beta-tubulin subunit facing the microtubule plus end conferring a structural polarity. Microtubules usually have 13 protofilaments but different protofilament numbers can be found in some organisms and specialized cells.</text>
</comment>
<organism evidence="17 18">
    <name type="scientific">Tilletia horrida</name>
    <dbReference type="NCBI Taxonomy" id="155126"/>
    <lineage>
        <taxon>Eukaryota</taxon>
        <taxon>Fungi</taxon>
        <taxon>Dikarya</taxon>
        <taxon>Basidiomycota</taxon>
        <taxon>Ustilaginomycotina</taxon>
        <taxon>Exobasidiomycetes</taxon>
        <taxon>Tilletiales</taxon>
        <taxon>Tilletiaceae</taxon>
        <taxon>Tilletia</taxon>
    </lineage>
</organism>
<dbReference type="CDD" id="cd02186">
    <property type="entry name" value="alpha_tubulin"/>
    <property type="match status" value="1"/>
</dbReference>
<evidence type="ECO:0000259" key="15">
    <source>
        <dbReference type="SMART" id="SM00864"/>
    </source>
</evidence>
<dbReference type="InterPro" id="IPR017975">
    <property type="entry name" value="Tubulin_CS"/>
</dbReference>
<evidence type="ECO:0000256" key="10">
    <source>
        <dbReference type="ARBA" id="ARBA00023134"/>
    </source>
</evidence>
<keyword evidence="7 14" id="KW-0547">Nucleotide-binding</keyword>
<evidence type="ECO:0000256" key="11">
    <source>
        <dbReference type="ARBA" id="ARBA00023212"/>
    </source>
</evidence>
<evidence type="ECO:0000256" key="6">
    <source>
        <dbReference type="ARBA" id="ARBA00022723"/>
    </source>
</evidence>
<comment type="cofactor">
    <cofactor evidence="1">
        <name>Mg(2+)</name>
        <dbReference type="ChEBI" id="CHEBI:18420"/>
    </cofactor>
</comment>
<dbReference type="InterPro" id="IPR036525">
    <property type="entry name" value="Tubulin/FtsZ_GTPase_sf"/>
</dbReference>
<evidence type="ECO:0000256" key="13">
    <source>
        <dbReference type="ARBA" id="ARBA00049117"/>
    </source>
</evidence>
<evidence type="ECO:0000256" key="2">
    <source>
        <dbReference type="ARBA" id="ARBA00004245"/>
    </source>
</evidence>
<dbReference type="InterPro" id="IPR003008">
    <property type="entry name" value="Tubulin_FtsZ_GTPase"/>
</dbReference>
<dbReference type="InterPro" id="IPR023123">
    <property type="entry name" value="Tubulin_C"/>
</dbReference>
<dbReference type="GO" id="GO:0005874">
    <property type="term" value="C:microtubule"/>
    <property type="evidence" value="ECO:0007669"/>
    <property type="project" value="UniProtKB-KW"/>
</dbReference>
<dbReference type="PANTHER" id="PTHR11588">
    <property type="entry name" value="TUBULIN"/>
    <property type="match status" value="1"/>
</dbReference>
<dbReference type="Gene3D" id="3.30.1330.20">
    <property type="entry name" value="Tubulin/FtsZ, C-terminal domain"/>
    <property type="match status" value="1"/>
</dbReference>
<dbReference type="Gene3D" id="3.40.50.1440">
    <property type="entry name" value="Tubulin/FtsZ, GTPase domain"/>
    <property type="match status" value="1"/>
</dbReference>
<evidence type="ECO:0000256" key="7">
    <source>
        <dbReference type="ARBA" id="ARBA00022741"/>
    </source>
</evidence>
<dbReference type="Gene3D" id="1.10.287.600">
    <property type="entry name" value="Helix hairpin bin"/>
    <property type="match status" value="1"/>
</dbReference>
<comment type="caution">
    <text evidence="17">The sequence shown here is derived from an EMBL/GenBank/DDBJ whole genome shotgun (WGS) entry which is preliminary data.</text>
</comment>
<evidence type="ECO:0000313" key="18">
    <source>
        <dbReference type="Proteomes" id="UP001176521"/>
    </source>
</evidence>
<dbReference type="EMBL" id="JAPDMQ010000440">
    <property type="protein sequence ID" value="KAK0524651.1"/>
    <property type="molecule type" value="Genomic_DNA"/>
</dbReference>
<comment type="catalytic activity">
    <reaction evidence="13">
        <text>GTP + H2O = GDP + phosphate + H(+)</text>
        <dbReference type="Rhea" id="RHEA:19669"/>
        <dbReference type="ChEBI" id="CHEBI:15377"/>
        <dbReference type="ChEBI" id="CHEBI:15378"/>
        <dbReference type="ChEBI" id="CHEBI:37565"/>
        <dbReference type="ChEBI" id="CHEBI:43474"/>
        <dbReference type="ChEBI" id="CHEBI:58189"/>
    </reaction>
    <physiologicalReaction direction="left-to-right" evidence="13">
        <dbReference type="Rhea" id="RHEA:19670"/>
    </physiologicalReaction>
</comment>
<dbReference type="InterPro" id="IPR000217">
    <property type="entry name" value="Tubulin"/>
</dbReference>
<dbReference type="GO" id="GO:0016787">
    <property type="term" value="F:hydrolase activity"/>
    <property type="evidence" value="ECO:0007669"/>
    <property type="project" value="UniProtKB-KW"/>
</dbReference>
<dbReference type="InterPro" id="IPR002452">
    <property type="entry name" value="Alpha_tubulin"/>
</dbReference>
<dbReference type="GO" id="GO:0046872">
    <property type="term" value="F:metal ion binding"/>
    <property type="evidence" value="ECO:0007669"/>
    <property type="project" value="UniProtKB-KW"/>
</dbReference>
<dbReference type="PROSITE" id="PS00227">
    <property type="entry name" value="TUBULIN"/>
    <property type="match status" value="1"/>
</dbReference>
<evidence type="ECO:0000256" key="12">
    <source>
        <dbReference type="ARBA" id="ARBA00034296"/>
    </source>
</evidence>
<dbReference type="SUPFAM" id="SSF52490">
    <property type="entry name" value="Tubulin nucleotide-binding domain-like"/>
    <property type="match status" value="1"/>
</dbReference>
<comment type="subcellular location">
    <subcellularLocation>
        <location evidence="2">Cytoplasm</location>
        <location evidence="2">Cytoskeleton</location>
    </subcellularLocation>
</comment>
<dbReference type="SUPFAM" id="SSF55307">
    <property type="entry name" value="Tubulin C-terminal domain-like"/>
    <property type="match status" value="1"/>
</dbReference>
<dbReference type="PRINTS" id="PR01161">
    <property type="entry name" value="TUBULIN"/>
</dbReference>
<dbReference type="InterPro" id="IPR018316">
    <property type="entry name" value="Tubulin/FtsZ_2-layer-sand-dom"/>
</dbReference>
<keyword evidence="11" id="KW-0206">Cytoskeleton</keyword>
<dbReference type="SMART" id="SM00864">
    <property type="entry name" value="Tubulin"/>
    <property type="match status" value="1"/>
</dbReference>
<dbReference type="GO" id="GO:0005525">
    <property type="term" value="F:GTP binding"/>
    <property type="evidence" value="ECO:0007669"/>
    <property type="project" value="UniProtKB-UniRule"/>
</dbReference>
<dbReference type="SMART" id="SM00865">
    <property type="entry name" value="Tubulin_C"/>
    <property type="match status" value="1"/>
</dbReference>
<evidence type="ECO:0000256" key="14">
    <source>
        <dbReference type="RuleBase" id="RU000352"/>
    </source>
</evidence>
<keyword evidence="4" id="KW-0963">Cytoplasm</keyword>
<keyword evidence="8" id="KW-0378">Hydrolase</keyword>
<keyword evidence="9" id="KW-0460">Magnesium</keyword>
<dbReference type="Pfam" id="PF00091">
    <property type="entry name" value="Tubulin"/>
    <property type="match status" value="1"/>
</dbReference>
<feature type="domain" description="Tubulin/FtsZ GTPase" evidence="15">
    <location>
        <begin position="47"/>
        <end position="244"/>
    </location>
</feature>
<dbReference type="FunFam" id="1.10.287.600:FF:000005">
    <property type="entry name" value="Tubulin alpha chain"/>
    <property type="match status" value="1"/>
</dbReference>
<keyword evidence="6" id="KW-0479">Metal-binding</keyword>
<gene>
    <name evidence="17" type="primary">TUB1</name>
    <name evidence="17" type="ORF">OC842_005768</name>
</gene>
<dbReference type="InterPro" id="IPR037103">
    <property type="entry name" value="Tubulin/FtsZ-like_C"/>
</dbReference>
<feature type="domain" description="Tubulin/FtsZ 2-layer sandwich" evidence="16">
    <location>
        <begin position="246"/>
        <end position="391"/>
    </location>
</feature>
<dbReference type="InterPro" id="IPR008280">
    <property type="entry name" value="Tub_FtsZ_C"/>
</dbReference>
<evidence type="ECO:0000256" key="1">
    <source>
        <dbReference type="ARBA" id="ARBA00001946"/>
    </source>
</evidence>
<sequence>MREVLSLHVGQAGAQIGNACWELYLNEHGLSQDGRILSESANHDDGFSTFFSETGAGKYVPRSIYVDLEPNVIDEIKTGAYRQLFHPETLVTGKEDAANNYARGHYTVGKELIDTTMDKVRRLSEACSGLQGFFVFHSFGGGTGSGFGSLLLDRLQQDYGKKAKLEFSVYPAPQVSSSVVEPYNAVLTTHTTLESSDCSFMVDNEAIYDICQKKLGITSPSFANLNRLIAQVVSSVTASLRFSGSLNVDLNEFQTNLVPYPRIHFPLATYAPIMSAKQVTHEQNTVADMTNASFTVGNQMVKCDPRDGKFMACCLLYRGDVVPKDANAAVAAIKTKRTIQFVDWCPTGFKLGICNEPPATIPGGDLAKVSRSLCMLANTTAIGAAWERLDRKFDLLYSKRAFVHWYVGEGMEEGEFSEAREDLAALERDYAEVGRDSPDDDEGVAEEY</sequence>
<keyword evidence="10 14" id="KW-0342">GTP-binding</keyword>
<keyword evidence="5 14" id="KW-0493">Microtubule</keyword>
<evidence type="ECO:0000256" key="8">
    <source>
        <dbReference type="ARBA" id="ARBA00022801"/>
    </source>
</evidence>
<protein>
    <recommendedName>
        <fullName evidence="14">Tubulin alpha chain</fullName>
    </recommendedName>
</protein>
<evidence type="ECO:0000256" key="9">
    <source>
        <dbReference type="ARBA" id="ARBA00022842"/>
    </source>
</evidence>
<evidence type="ECO:0000259" key="16">
    <source>
        <dbReference type="SMART" id="SM00865"/>
    </source>
</evidence>
<comment type="function">
    <text evidence="12 14">Tubulin is the major constituent of microtubules, a cylinder consisting of laterally associated linear protofilaments composed of alpha- and beta-tubulin heterodimers. Microtubules grow by the addition of GTP-tubulin dimers to the microtubule end, where a stabilizing cap forms. Below the cap, tubulin dimers are in GDP-bound state, owing to GTPase activity of alpha-tubulin.</text>
</comment>
<dbReference type="GO" id="GO:0005200">
    <property type="term" value="F:structural constituent of cytoskeleton"/>
    <property type="evidence" value="ECO:0007669"/>
    <property type="project" value="InterPro"/>
</dbReference>
<reference evidence="17" key="1">
    <citation type="journal article" date="2023" name="PhytoFront">
        <title>Draft Genome Resources of Seven Strains of Tilletia horrida, Causal Agent of Kernel Smut of Rice.</title>
        <authorList>
            <person name="Khanal S."/>
            <person name="Antony Babu S."/>
            <person name="Zhou X.G."/>
        </authorList>
    </citation>
    <scope>NUCLEOTIDE SEQUENCE</scope>
    <source>
        <strain evidence="17">TX3</strain>
    </source>
</reference>
<proteinExistence type="inferred from homology"/>
<dbReference type="Pfam" id="PF03953">
    <property type="entry name" value="Tubulin_C"/>
    <property type="match status" value="1"/>
</dbReference>
<dbReference type="GO" id="GO:0007017">
    <property type="term" value="P:microtubule-based process"/>
    <property type="evidence" value="ECO:0007669"/>
    <property type="project" value="InterPro"/>
</dbReference>
<dbReference type="Proteomes" id="UP001176521">
    <property type="component" value="Unassembled WGS sequence"/>
</dbReference>
<accession>A0AAN6G8M0</accession>
<dbReference type="AlphaFoldDB" id="A0AAN6G8M0"/>
<dbReference type="PRINTS" id="PR01162">
    <property type="entry name" value="ALPHATUBULIN"/>
</dbReference>
<evidence type="ECO:0000256" key="4">
    <source>
        <dbReference type="ARBA" id="ARBA00022490"/>
    </source>
</evidence>
<comment type="similarity">
    <text evidence="3 14">Belongs to the tubulin family.</text>
</comment>
<name>A0AAN6G8M0_9BASI</name>
<keyword evidence="18" id="KW-1185">Reference proteome</keyword>
<evidence type="ECO:0000256" key="5">
    <source>
        <dbReference type="ARBA" id="ARBA00022701"/>
    </source>
</evidence>
<evidence type="ECO:0000313" key="17">
    <source>
        <dbReference type="EMBL" id="KAK0524651.1"/>
    </source>
</evidence>
<dbReference type="FunFam" id="3.40.50.1440:FF:000008">
    <property type="entry name" value="Tubulin alpha chain"/>
    <property type="match status" value="1"/>
</dbReference>
<evidence type="ECO:0000256" key="3">
    <source>
        <dbReference type="ARBA" id="ARBA00009636"/>
    </source>
</evidence>